<dbReference type="Proteomes" id="UP000805085">
    <property type="component" value="Unassembled WGS sequence"/>
</dbReference>
<organism evidence="1 2">
    <name type="scientific">Winogradskyella litoriviva</name>
    <dbReference type="NCBI Taxonomy" id="1220182"/>
    <lineage>
        <taxon>Bacteria</taxon>
        <taxon>Pseudomonadati</taxon>
        <taxon>Bacteroidota</taxon>
        <taxon>Flavobacteriia</taxon>
        <taxon>Flavobacteriales</taxon>
        <taxon>Flavobacteriaceae</taxon>
        <taxon>Winogradskyella</taxon>
    </lineage>
</organism>
<comment type="caution">
    <text evidence="1">The sequence shown here is derived from an EMBL/GenBank/DDBJ whole genome shotgun (WGS) entry which is preliminary data.</text>
</comment>
<evidence type="ECO:0000313" key="1">
    <source>
        <dbReference type="EMBL" id="NRD22644.1"/>
    </source>
</evidence>
<keyword evidence="2" id="KW-1185">Reference proteome</keyword>
<name>A0ABX2E323_9FLAO</name>
<gene>
    <name evidence="1" type="ORF">HNV10_05290</name>
</gene>
<proteinExistence type="predicted"/>
<sequence length="142" mass="16572">MNNVIEFDGIKFWVDQDIIHCNLDNVFFKKHKNVNIEELFSNVIPVLSNGKYMPFMVNIEDVERPYALKIFNIISKSSYIKRLVLSRIFLVNSTGLKVILSLNNLIVKQAVPNKIYRSYNAAIKYCKKDYMIFNEVSEHGFS</sequence>
<accession>A0ABX2E323</accession>
<evidence type="ECO:0000313" key="2">
    <source>
        <dbReference type="Proteomes" id="UP000805085"/>
    </source>
</evidence>
<reference evidence="1 2" key="1">
    <citation type="journal article" date="2015" name="Int. J. Syst. Evol. Microbiol.">
        <title>Winogradskyella litoriviva sp. nov., isolated from coastal seawater.</title>
        <authorList>
            <person name="Nedashkovskaya O.I."/>
            <person name="Kukhlevskiy A.D."/>
            <person name="Zhukova N.V."/>
            <person name="Kim S.J."/>
            <person name="Rhee S.K."/>
            <person name="Mikhailov V.V."/>
        </authorList>
    </citation>
    <scope>NUCLEOTIDE SEQUENCE [LARGE SCALE GENOMIC DNA]</scope>
    <source>
        <strain evidence="1 2">KMM6491</strain>
    </source>
</reference>
<protein>
    <submittedName>
        <fullName evidence="1">Uncharacterized protein</fullName>
    </submittedName>
</protein>
<dbReference type="EMBL" id="JABRWQ010000002">
    <property type="protein sequence ID" value="NRD22644.1"/>
    <property type="molecule type" value="Genomic_DNA"/>
</dbReference>